<accession>A0AAI9IDA9</accession>
<dbReference type="SUPFAM" id="SSF69279">
    <property type="entry name" value="Phage tail proteins"/>
    <property type="match status" value="1"/>
</dbReference>
<dbReference type="Proteomes" id="UP000006772">
    <property type="component" value="Unassembled WGS sequence"/>
</dbReference>
<dbReference type="Gene3D" id="2.30.110.50">
    <property type="match status" value="1"/>
</dbReference>
<dbReference type="AlphaFoldDB" id="A0AAI9IDA9"/>
<proteinExistence type="predicted"/>
<dbReference type="Pfam" id="PF05954">
    <property type="entry name" value="Phage_GPD"/>
    <property type="match status" value="1"/>
</dbReference>
<evidence type="ECO:0000313" key="2">
    <source>
        <dbReference type="Proteomes" id="UP000006772"/>
    </source>
</evidence>
<evidence type="ECO:0000313" key="1">
    <source>
        <dbReference type="EMBL" id="EOA04082.1"/>
    </source>
</evidence>
<reference evidence="1 2" key="1">
    <citation type="journal article" date="2013" name="Front. Microbiol.">
        <title>The genome of the endophytic bacterium H. frisingense GSF30(T) identifies diverse strategies in the Herbaspirillum genus to interact with plants.</title>
        <authorList>
            <person name="Straub D."/>
            <person name="Rothballer M."/>
            <person name="Hartmann A."/>
            <person name="Ludewig U."/>
        </authorList>
    </citation>
    <scope>NUCLEOTIDE SEQUENCE [LARGE SCALE GENOMIC DNA]</scope>
    <source>
        <strain evidence="1 2">GSF30</strain>
    </source>
</reference>
<name>A0AAI9IDA9_9BURK</name>
<gene>
    <name evidence="1" type="ORF">HFRIS_014459</name>
</gene>
<protein>
    <submittedName>
        <fullName evidence="1">VGR-related protein</fullName>
    </submittedName>
</protein>
<dbReference type="EMBL" id="AEEC02000019">
    <property type="protein sequence ID" value="EOA04082.1"/>
    <property type="molecule type" value="Genomic_DNA"/>
</dbReference>
<comment type="caution">
    <text evidence="1">The sequence shown here is derived from an EMBL/GenBank/DDBJ whole genome shotgun (WGS) entry which is preliminary data.</text>
</comment>
<sequence>MQRVEIREAMFEGMHGHLTCISIDPDLPLHELLGQPLGIEMVNDRGGLHHINGIITEARAGQADGALRVYHLTLRDAMSIMDGRINSRIFRRKSVPDILHILLREWRLRSPALAHAFSFDLHRLDQRRYPCATRSAKPSTRSLKGSPRMMACSASTISAPRFLKHRRPSTLPTGVSPKA</sequence>
<organism evidence="1 2">
    <name type="scientific">Herbaspirillum frisingense GSF30</name>
    <dbReference type="NCBI Taxonomy" id="864073"/>
    <lineage>
        <taxon>Bacteria</taxon>
        <taxon>Pseudomonadati</taxon>
        <taxon>Pseudomonadota</taxon>
        <taxon>Betaproteobacteria</taxon>
        <taxon>Burkholderiales</taxon>
        <taxon>Oxalobacteraceae</taxon>
        <taxon>Herbaspirillum</taxon>
    </lineage>
</organism>